<dbReference type="InterPro" id="IPR044534">
    <property type="entry name" value="TTL1-4"/>
</dbReference>
<dbReference type="EMBL" id="CAUOFW020000001">
    <property type="protein sequence ID" value="CAK9133248.1"/>
    <property type="molecule type" value="Genomic_DNA"/>
</dbReference>
<keyword evidence="2 3" id="KW-0802">TPR repeat</keyword>
<dbReference type="SMART" id="SM00028">
    <property type="entry name" value="TPR"/>
    <property type="match status" value="5"/>
</dbReference>
<dbReference type="InterPro" id="IPR019734">
    <property type="entry name" value="TPR_rpt"/>
</dbReference>
<sequence length="712" mass="77506">MPHSRKPIHDQMGLHSLAHQFQDSFNLEQNKPDFKELNLGSLLLTTNGSGGVTTSISSATYHTPLAKRSDGNATSTTHSTELEAFPPTPTSENHRSITSTRNSKPGHRRSNSTGAPLVYSGYSNHNTSSASTSTSSSTTNGSGGGGTSCGSGGASSISSPNTTIMYPTGNICPSGKILKSNMGHRSSNRTDKLGSGIANYGHGSIIKGVGNNGGKFETNVVGNVQLGGALAVVKRVMLSSDPEEVKMAGNELYRKRHFVEASSLYDRAIALSPENAAYRSNMAASLTMLGRLGEAVRECEEAVRLDPGYGRAHQRLASLYLRLGQVENARHHLYLDGQQADSAELQILFSLEKHLSRCKDARKIGDWRKALMECDAAMVTGADSSPHIVACKAEACLKLQQLEDADSIMSDIPKIDPYPTSCSQMKFFGMLSEAYVLFVRAQVDMAFGRFENAVSAIEKAGLIDYSNIEAAMLLNNVKLVTRARDHGRNLFNSGRFSEACLAYGEGLKYDLCNSVLYCNRAVCWSKLALWEQSVEDCNQALKIQPNYTKALLRRAVSNAKLERWAEAVRDYEILRRELPGDKEVSKSLSHARAALNKSHEDVNNVKSGEVEEISSLDQLKAAISSATVSVVHFKVAFNQQCELISPFVDSLCVQYPSINFLKVDVDASPEVAKAESIKIVPTFNIYKNGDKVKEIICPTHQGLESLVRQYSL</sequence>
<evidence type="ECO:0000313" key="6">
    <source>
        <dbReference type="EMBL" id="CAK9133248.1"/>
    </source>
</evidence>
<dbReference type="PANTHER" id="PTHR46050:SF29">
    <property type="entry name" value="TPR REPEAT-CONTAINING THIOREDOXIN TTL4"/>
    <property type="match status" value="1"/>
</dbReference>
<dbReference type="CDD" id="cd02947">
    <property type="entry name" value="TRX_family"/>
    <property type="match status" value="1"/>
</dbReference>
<evidence type="ECO:0000256" key="1">
    <source>
        <dbReference type="ARBA" id="ARBA00022737"/>
    </source>
</evidence>
<dbReference type="SUPFAM" id="SSF48452">
    <property type="entry name" value="TPR-like"/>
    <property type="match status" value="2"/>
</dbReference>
<dbReference type="FunFam" id="3.40.30.10:FF:000211">
    <property type="entry name" value="TPR repeat-containing thioredoxin TTL4"/>
    <property type="match status" value="1"/>
</dbReference>
<dbReference type="InterPro" id="IPR013766">
    <property type="entry name" value="Thioredoxin_domain"/>
</dbReference>
<dbReference type="AlphaFoldDB" id="A0ABC8QKU8"/>
<feature type="repeat" description="TPR" evidence="3">
    <location>
        <begin position="242"/>
        <end position="275"/>
    </location>
</feature>
<feature type="region of interest" description="Disordered" evidence="4">
    <location>
        <begin position="63"/>
        <end position="156"/>
    </location>
</feature>
<dbReference type="GO" id="GO:0006950">
    <property type="term" value="P:response to stress"/>
    <property type="evidence" value="ECO:0007669"/>
    <property type="project" value="UniProtKB-ARBA"/>
</dbReference>
<evidence type="ECO:0000313" key="7">
    <source>
        <dbReference type="Proteomes" id="UP001642360"/>
    </source>
</evidence>
<evidence type="ECO:0000256" key="2">
    <source>
        <dbReference type="ARBA" id="ARBA00022803"/>
    </source>
</evidence>
<evidence type="ECO:0000259" key="5">
    <source>
        <dbReference type="Pfam" id="PF00085"/>
    </source>
</evidence>
<dbReference type="InterPro" id="IPR036249">
    <property type="entry name" value="Thioredoxin-like_sf"/>
</dbReference>
<keyword evidence="1" id="KW-0677">Repeat</keyword>
<evidence type="ECO:0000256" key="3">
    <source>
        <dbReference type="PROSITE-ProRule" id="PRU00339"/>
    </source>
</evidence>
<protein>
    <recommendedName>
        <fullName evidence="5">Thioredoxin domain-containing protein</fullName>
    </recommendedName>
</protein>
<dbReference type="Gene3D" id="3.40.30.10">
    <property type="entry name" value="Glutaredoxin"/>
    <property type="match status" value="1"/>
</dbReference>
<dbReference type="SUPFAM" id="SSF52833">
    <property type="entry name" value="Thioredoxin-like"/>
    <property type="match status" value="1"/>
</dbReference>
<evidence type="ECO:0000256" key="4">
    <source>
        <dbReference type="SAM" id="MobiDB-lite"/>
    </source>
</evidence>
<dbReference type="PROSITE" id="PS50005">
    <property type="entry name" value="TPR"/>
    <property type="match status" value="1"/>
</dbReference>
<proteinExistence type="predicted"/>
<dbReference type="Gene3D" id="1.25.40.10">
    <property type="entry name" value="Tetratricopeptide repeat domain"/>
    <property type="match status" value="1"/>
</dbReference>
<feature type="compositionally biased region" description="Low complexity" evidence="4">
    <location>
        <begin position="127"/>
        <end position="140"/>
    </location>
</feature>
<dbReference type="PANTHER" id="PTHR46050">
    <property type="entry name" value="TPR REPEAT-CONTAINING THIOREDOXIN"/>
    <property type="match status" value="1"/>
</dbReference>
<reference evidence="6 7" key="1">
    <citation type="submission" date="2024-02" db="EMBL/GenBank/DDBJ databases">
        <authorList>
            <person name="Vignale AGUSTIN F."/>
            <person name="Sosa J E."/>
            <person name="Modenutti C."/>
        </authorList>
    </citation>
    <scope>NUCLEOTIDE SEQUENCE [LARGE SCALE GENOMIC DNA]</scope>
</reference>
<feature type="compositionally biased region" description="Gly residues" evidence="4">
    <location>
        <begin position="141"/>
        <end position="153"/>
    </location>
</feature>
<dbReference type="InterPro" id="IPR011990">
    <property type="entry name" value="TPR-like_helical_dom_sf"/>
</dbReference>
<keyword evidence="7" id="KW-1185">Reference proteome</keyword>
<accession>A0ABC8QKU8</accession>
<dbReference type="Pfam" id="PF00085">
    <property type="entry name" value="Thioredoxin"/>
    <property type="match status" value="1"/>
</dbReference>
<organism evidence="6 7">
    <name type="scientific">Ilex paraguariensis</name>
    <name type="common">yerba mate</name>
    <dbReference type="NCBI Taxonomy" id="185542"/>
    <lineage>
        <taxon>Eukaryota</taxon>
        <taxon>Viridiplantae</taxon>
        <taxon>Streptophyta</taxon>
        <taxon>Embryophyta</taxon>
        <taxon>Tracheophyta</taxon>
        <taxon>Spermatophyta</taxon>
        <taxon>Magnoliopsida</taxon>
        <taxon>eudicotyledons</taxon>
        <taxon>Gunneridae</taxon>
        <taxon>Pentapetalae</taxon>
        <taxon>asterids</taxon>
        <taxon>campanulids</taxon>
        <taxon>Aquifoliales</taxon>
        <taxon>Aquifoliaceae</taxon>
        <taxon>Ilex</taxon>
    </lineage>
</organism>
<dbReference type="Proteomes" id="UP001642360">
    <property type="component" value="Unassembled WGS sequence"/>
</dbReference>
<dbReference type="Pfam" id="PF13432">
    <property type="entry name" value="TPR_16"/>
    <property type="match status" value="1"/>
</dbReference>
<feature type="domain" description="Thioredoxin" evidence="5">
    <location>
        <begin position="620"/>
        <end position="703"/>
    </location>
</feature>
<gene>
    <name evidence="6" type="ORF">ILEXP_LOCUS122</name>
</gene>
<comment type="caution">
    <text evidence="6">The sequence shown here is derived from an EMBL/GenBank/DDBJ whole genome shotgun (WGS) entry which is preliminary data.</text>
</comment>
<name>A0ABC8QKU8_9AQUA</name>